<dbReference type="InterPro" id="IPR027372">
    <property type="entry name" value="Phytase-like_dom"/>
</dbReference>
<dbReference type="EMBL" id="JAROCF010000001">
    <property type="protein sequence ID" value="MDN4614145.1"/>
    <property type="molecule type" value="Genomic_DNA"/>
</dbReference>
<comment type="caution">
    <text evidence="5">The sequence shown here is derived from an EMBL/GenBank/DDBJ whole genome shotgun (WGS) entry which is preliminary data.</text>
</comment>
<protein>
    <submittedName>
        <fullName evidence="5">Lamin tail domain-containing protein</fullName>
    </submittedName>
</protein>
<evidence type="ECO:0000256" key="2">
    <source>
        <dbReference type="SAM" id="Phobius"/>
    </source>
</evidence>
<dbReference type="NCBIfam" id="TIGR01167">
    <property type="entry name" value="LPXTG_anchor"/>
    <property type="match status" value="1"/>
</dbReference>
<dbReference type="Proteomes" id="UP001174208">
    <property type="component" value="Unassembled WGS sequence"/>
</dbReference>
<keyword evidence="2" id="KW-0472">Membrane</keyword>
<feature type="signal peptide" evidence="3">
    <location>
        <begin position="1"/>
        <end position="31"/>
    </location>
</feature>
<accession>A0ABT8K9K6</accession>
<dbReference type="RefSeq" id="WP_301210599.1">
    <property type="nucleotide sequence ID" value="NZ_JAROCF010000001.1"/>
</dbReference>
<sequence>MRLHLTRAAGAIAAAATAGALAIAVPTAAQAAATPDVRITEWMYNPVNSSGEFFELTNLGTAPVSLAGWSFDDDSRLPGTVPLDSLGTLAVGESAIVTESADATFRAEWGLSGGVKFLAGNTVGLGRADEINIFDGTDAVANLVDRLTYNDQATDTTKGPRTQGVSGIPKTAAALGANDASQWQLSAVGDTESSRLSVPGAGGSDIGSPGTSRFAPAGGTPDWSSVRINEVSSDNGATPVGDAVELYNSGDAAVSIDGWLQIDSGAASAATAFAAKLPDGTATTSIPAHGYVYFSSTKGLGSGGDSVKVYLPDGANGAAGTLVDSVDYTAGEAGTDETNGFGAGAYARCEDGTGAFVSVKDKSFGASNADACKTVLTNPADGGNGPTLNCEPEAPSGTGTLPSGALTPAVWPGSADVTVADQQCAWKTTTGPEGRDVSGLVFDPKDPNVLYSVKNKSWVYRMVKQGGLWVADTANGWGAGKQIFFPGSTDTATNQPDSEGLTIGADGALYVTTERNNAANTIPLNSILRFDPTSSATQLVATDQWDLTAEFPELHPGNKTEANLGFEGVTFVPDSYLTKYGFVDQSTGKTYKPADYPLHGTGLYFAALENDGKLYAYALNSDHSFKRVAVVDTGMGHVMDVQYNADTQRIWALCDNTCGVVSTLLKVSTTGAIVPGVAYAKPAGLPVNNLEGFALAPSSTCVDGTKEAVWSDDGIYGVGAGSATEGHALFSGRIDCDLKLGDQGVPAPGGPEDPAATLSLSAGSGTVGTTVTVEGEGFAAGSRVSFVFNSTPVELGATTAADDGSLRFAFAVPQVPAGAHTVTASVNGTVVASAAFTVTAAAAGPAPAGDGSSTGNGASAVVDPALASTGSDLGIAGIAAAVTLLLAGGALLVIRRRRKGDAVSE</sequence>
<gene>
    <name evidence="5" type="ORF">P5G50_06730</name>
</gene>
<dbReference type="SUPFAM" id="SSF101898">
    <property type="entry name" value="NHL repeat"/>
    <property type="match status" value="1"/>
</dbReference>
<dbReference type="InterPro" id="IPR001322">
    <property type="entry name" value="Lamin_tail_dom"/>
</dbReference>
<keyword evidence="2" id="KW-1133">Transmembrane helix</keyword>
<feature type="transmembrane region" description="Helical" evidence="2">
    <location>
        <begin position="873"/>
        <end position="894"/>
    </location>
</feature>
<evidence type="ECO:0000313" key="6">
    <source>
        <dbReference type="Proteomes" id="UP001174208"/>
    </source>
</evidence>
<dbReference type="SUPFAM" id="SSF74853">
    <property type="entry name" value="Lamin A/C globular tail domain"/>
    <property type="match status" value="1"/>
</dbReference>
<dbReference type="Gene3D" id="2.60.40.10">
    <property type="entry name" value="Immunoglobulins"/>
    <property type="match status" value="1"/>
</dbReference>
<organism evidence="5 6">
    <name type="scientific">Leifsonia williamsii</name>
    <dbReference type="NCBI Taxonomy" id="3035919"/>
    <lineage>
        <taxon>Bacteria</taxon>
        <taxon>Bacillati</taxon>
        <taxon>Actinomycetota</taxon>
        <taxon>Actinomycetes</taxon>
        <taxon>Micrococcales</taxon>
        <taxon>Microbacteriaceae</taxon>
        <taxon>Leifsonia</taxon>
    </lineage>
</organism>
<feature type="chain" id="PRO_5047138655" evidence="3">
    <location>
        <begin position="32"/>
        <end position="905"/>
    </location>
</feature>
<dbReference type="Pfam" id="PF00932">
    <property type="entry name" value="LTD"/>
    <property type="match status" value="2"/>
</dbReference>
<dbReference type="InterPro" id="IPR036415">
    <property type="entry name" value="Lamin_tail_dom_sf"/>
</dbReference>
<evidence type="ECO:0000256" key="1">
    <source>
        <dbReference type="SAM" id="MobiDB-lite"/>
    </source>
</evidence>
<feature type="domain" description="LTD" evidence="4">
    <location>
        <begin position="25"/>
        <end position="151"/>
    </location>
</feature>
<proteinExistence type="predicted"/>
<feature type="domain" description="LTD" evidence="4">
    <location>
        <begin position="208"/>
        <end position="330"/>
    </location>
</feature>
<dbReference type="Pfam" id="PF13449">
    <property type="entry name" value="Phytase-like"/>
    <property type="match status" value="1"/>
</dbReference>
<dbReference type="PROSITE" id="PS51841">
    <property type="entry name" value="LTD"/>
    <property type="match status" value="2"/>
</dbReference>
<feature type="region of interest" description="Disordered" evidence="1">
    <location>
        <begin position="188"/>
        <end position="224"/>
    </location>
</feature>
<keyword evidence="3" id="KW-0732">Signal</keyword>
<keyword evidence="2" id="KW-0812">Transmembrane</keyword>
<dbReference type="InterPro" id="IPR013783">
    <property type="entry name" value="Ig-like_fold"/>
</dbReference>
<evidence type="ECO:0000256" key="3">
    <source>
        <dbReference type="SAM" id="SignalP"/>
    </source>
</evidence>
<name>A0ABT8K9K6_9MICO</name>
<evidence type="ECO:0000259" key="4">
    <source>
        <dbReference type="PROSITE" id="PS51841"/>
    </source>
</evidence>
<reference evidence="5" key="1">
    <citation type="submission" date="2023-06" db="EMBL/GenBank/DDBJ databases">
        <title>MT1 and MT2 Draft Genomes of Novel Species.</title>
        <authorList>
            <person name="Venkateswaran K."/>
        </authorList>
    </citation>
    <scope>NUCLEOTIDE SEQUENCE</scope>
    <source>
        <strain evidence="5">F6_8S_P_1B</strain>
    </source>
</reference>
<keyword evidence="6" id="KW-1185">Reference proteome</keyword>
<evidence type="ECO:0000313" key="5">
    <source>
        <dbReference type="EMBL" id="MDN4614145.1"/>
    </source>
</evidence>